<proteinExistence type="predicted"/>
<evidence type="ECO:0000313" key="2">
    <source>
        <dbReference type="EMBL" id="ODH39219.1"/>
    </source>
</evidence>
<sequence length="104" mass="11514">METSLTPKRLSPSEKMSTKRDRPVMELLQAEACDDDQSFFHIPVGNRYVKYLSINPGPYALEDICFGPVLASILPDVPHGNQNDGLAAKHPETGHPYSERACSD</sequence>
<accession>A0A1D2JKB8</accession>
<evidence type="ECO:0000313" key="3">
    <source>
        <dbReference type="Proteomes" id="UP000242814"/>
    </source>
</evidence>
<protein>
    <submittedName>
        <fullName evidence="2">Uncharacterized protein</fullName>
    </submittedName>
</protein>
<feature type="compositionally biased region" description="Basic and acidic residues" evidence="1">
    <location>
        <begin position="87"/>
        <end position="104"/>
    </location>
</feature>
<dbReference type="VEuPathDB" id="FungiDB:PABG_02823"/>
<dbReference type="AlphaFoldDB" id="A0A1D2JKB8"/>
<dbReference type="Proteomes" id="UP000242814">
    <property type="component" value="Unassembled WGS sequence"/>
</dbReference>
<feature type="region of interest" description="Disordered" evidence="1">
    <location>
        <begin position="78"/>
        <end position="104"/>
    </location>
</feature>
<comment type="caution">
    <text evidence="2">The sequence shown here is derived from an EMBL/GenBank/DDBJ whole genome shotgun (WGS) entry which is preliminary data.</text>
</comment>
<evidence type="ECO:0000256" key="1">
    <source>
        <dbReference type="SAM" id="MobiDB-lite"/>
    </source>
</evidence>
<name>A0A1D2JKB8_PARBR</name>
<dbReference type="VEuPathDB" id="FungiDB:PADG_01325"/>
<dbReference type="EMBL" id="LZYO01000055">
    <property type="protein sequence ID" value="ODH39219.1"/>
    <property type="molecule type" value="Genomic_DNA"/>
</dbReference>
<feature type="region of interest" description="Disordered" evidence="1">
    <location>
        <begin position="1"/>
        <end position="21"/>
    </location>
</feature>
<reference evidence="2 3" key="1">
    <citation type="submission" date="2016-06" db="EMBL/GenBank/DDBJ databases">
        <authorList>
            <person name="Kjaerup R.B."/>
            <person name="Dalgaard T.S."/>
            <person name="Juul-Madsen H.R."/>
        </authorList>
    </citation>
    <scope>NUCLEOTIDE SEQUENCE [LARGE SCALE GENOMIC DNA]</scope>
    <source>
        <strain evidence="2 3">Pb300</strain>
    </source>
</reference>
<organism evidence="2 3">
    <name type="scientific">Paracoccidioides brasiliensis</name>
    <dbReference type="NCBI Taxonomy" id="121759"/>
    <lineage>
        <taxon>Eukaryota</taxon>
        <taxon>Fungi</taxon>
        <taxon>Dikarya</taxon>
        <taxon>Ascomycota</taxon>
        <taxon>Pezizomycotina</taxon>
        <taxon>Eurotiomycetes</taxon>
        <taxon>Eurotiomycetidae</taxon>
        <taxon>Onygenales</taxon>
        <taxon>Ajellomycetaceae</taxon>
        <taxon>Paracoccidioides</taxon>
    </lineage>
</organism>
<gene>
    <name evidence="2" type="ORF">ACO22_01978</name>
</gene>